<reference evidence="3 4" key="1">
    <citation type="submission" date="2017-01" db="EMBL/GenBank/DDBJ databases">
        <title>Genomic analysis of Xuhuaishuia manganoxidans DY6-4.</title>
        <authorList>
            <person name="Wang X."/>
        </authorList>
    </citation>
    <scope>NUCLEOTIDE SEQUENCE [LARGE SCALE GENOMIC DNA]</scope>
    <source>
        <strain evidence="3 4">DY6-4</strain>
    </source>
</reference>
<comment type="similarity">
    <text evidence="1 2">Belongs to the UPF0178 family.</text>
</comment>
<evidence type="ECO:0000256" key="2">
    <source>
        <dbReference type="HAMAP-Rule" id="MF_00489"/>
    </source>
</evidence>
<dbReference type="PANTHER" id="PTHR35146:SF1">
    <property type="entry name" value="UPF0178 PROTEIN YAII"/>
    <property type="match status" value="1"/>
</dbReference>
<dbReference type="HAMAP" id="MF_00489">
    <property type="entry name" value="UPF0178"/>
    <property type="match status" value="1"/>
</dbReference>
<dbReference type="RefSeq" id="WP_076980044.1">
    <property type="nucleotide sequence ID" value="NZ_CP019124.1"/>
</dbReference>
<gene>
    <name evidence="3" type="ORF">BV394_10085</name>
</gene>
<evidence type="ECO:0000313" key="4">
    <source>
        <dbReference type="Proteomes" id="UP000187266"/>
    </source>
</evidence>
<accession>A0A2M9DAL4</accession>
<dbReference type="Pfam" id="PF02639">
    <property type="entry name" value="DUF188"/>
    <property type="match status" value="1"/>
</dbReference>
<dbReference type="STRING" id="1267768.BV394_10085"/>
<keyword evidence="4" id="KW-1185">Reference proteome</keyword>
<evidence type="ECO:0000313" key="3">
    <source>
        <dbReference type="EMBL" id="APX90023.1"/>
    </source>
</evidence>
<sequence length="165" mass="17363">MTIYVDADACPVKAEAEAVATRHRTPVKFVSNGGLRPSANPLVEMVYVPEGPDLADMWIADRAGPGDVVVTGDIPLAAKCVEAGARVLRHNGEALTRANIGQTLATRDLMADLRAADPFRQGGGKGFGKADRSRFLDALERALRAAAQDLADGAVPRGQDGEQGE</sequence>
<dbReference type="InterPro" id="IPR003791">
    <property type="entry name" value="UPF0178"/>
</dbReference>
<dbReference type="AlphaFoldDB" id="A0A1U7DJF7"/>
<dbReference type="Proteomes" id="UP000187266">
    <property type="component" value="Chromosome"/>
</dbReference>
<proteinExistence type="inferred from homology"/>
<dbReference type="OrthoDB" id="9798918at2"/>
<organism evidence="3 4">
    <name type="scientific">Brevirhabdus pacifica</name>
    <dbReference type="NCBI Taxonomy" id="1267768"/>
    <lineage>
        <taxon>Bacteria</taxon>
        <taxon>Pseudomonadati</taxon>
        <taxon>Pseudomonadota</taxon>
        <taxon>Alphaproteobacteria</taxon>
        <taxon>Rhodobacterales</taxon>
        <taxon>Paracoccaceae</taxon>
        <taxon>Brevirhabdus</taxon>
    </lineage>
</organism>
<dbReference type="NCBIfam" id="NF001095">
    <property type="entry name" value="PRK00124.1"/>
    <property type="match status" value="1"/>
</dbReference>
<evidence type="ECO:0000256" key="1">
    <source>
        <dbReference type="ARBA" id="ARBA00008522"/>
    </source>
</evidence>
<dbReference type="PANTHER" id="PTHR35146">
    <property type="entry name" value="UPF0178 PROTEIN YAII"/>
    <property type="match status" value="1"/>
</dbReference>
<dbReference type="EMBL" id="CP019124">
    <property type="protein sequence ID" value="APX90023.1"/>
    <property type="molecule type" value="Genomic_DNA"/>
</dbReference>
<name>A0A1U7DJF7_9RHOB</name>
<accession>A0A1U7DJF7</accession>
<protein>
    <recommendedName>
        <fullName evidence="2">UPF0178 protein BV394_10085</fullName>
    </recommendedName>
</protein>